<dbReference type="InterPro" id="IPR036383">
    <property type="entry name" value="TSP1_rpt_sf"/>
</dbReference>
<dbReference type="PANTHER" id="PTHR31507">
    <property type="entry name" value="PROTEIN CBG15923"/>
    <property type="match status" value="1"/>
</dbReference>
<dbReference type="InterPro" id="IPR000884">
    <property type="entry name" value="TSP1_rpt"/>
</dbReference>
<dbReference type="Proteomes" id="UP000053676">
    <property type="component" value="Unassembled WGS sequence"/>
</dbReference>
<evidence type="ECO:0000313" key="1">
    <source>
        <dbReference type="EMBL" id="ETN85338.1"/>
    </source>
</evidence>
<evidence type="ECO:0008006" key="3">
    <source>
        <dbReference type="Google" id="ProtNLM"/>
    </source>
</evidence>
<dbReference type="Pfam" id="PF00090">
    <property type="entry name" value="TSP_1"/>
    <property type="match status" value="1"/>
</dbReference>
<dbReference type="AlphaFoldDB" id="W2TU79"/>
<dbReference type="EMBL" id="KI657749">
    <property type="protein sequence ID" value="ETN85338.1"/>
    <property type="molecule type" value="Genomic_DNA"/>
</dbReference>
<dbReference type="PROSITE" id="PS50092">
    <property type="entry name" value="TSP1"/>
    <property type="match status" value="1"/>
</dbReference>
<name>W2TU79_NECAM</name>
<dbReference type="OrthoDB" id="5876856at2759"/>
<evidence type="ECO:0000313" key="2">
    <source>
        <dbReference type="Proteomes" id="UP000053676"/>
    </source>
</evidence>
<accession>W2TU79</accession>
<dbReference type="PANTHER" id="PTHR31507:SF12">
    <property type="entry name" value="C6 DOMAIN-CONTAINING PROTEIN"/>
    <property type="match status" value="1"/>
</dbReference>
<gene>
    <name evidence="1" type="ORF">NECAME_06426</name>
</gene>
<organism evidence="1 2">
    <name type="scientific">Necator americanus</name>
    <name type="common">Human hookworm</name>
    <dbReference type="NCBI Taxonomy" id="51031"/>
    <lineage>
        <taxon>Eukaryota</taxon>
        <taxon>Metazoa</taxon>
        <taxon>Ecdysozoa</taxon>
        <taxon>Nematoda</taxon>
        <taxon>Chromadorea</taxon>
        <taxon>Rhabditida</taxon>
        <taxon>Rhabditina</taxon>
        <taxon>Rhabditomorpha</taxon>
        <taxon>Strongyloidea</taxon>
        <taxon>Ancylostomatidae</taxon>
        <taxon>Bunostominae</taxon>
        <taxon>Necator</taxon>
    </lineage>
</organism>
<dbReference type="Gene3D" id="2.20.100.10">
    <property type="entry name" value="Thrombospondin type-1 (TSP1) repeat"/>
    <property type="match status" value="1"/>
</dbReference>
<dbReference type="KEGG" id="nai:NECAME_06426"/>
<dbReference type="SUPFAM" id="SSF82895">
    <property type="entry name" value="TSP-1 type 1 repeat"/>
    <property type="match status" value="1"/>
</dbReference>
<keyword evidence="2" id="KW-1185">Reference proteome</keyword>
<sequence length="100" mass="11075">MDTSFIDGCLNVALSCSAPDSTTISCASSSWAEWREWSNCTDTCGSCGTMQRFRACNKARPDCICEGKRPKQLDLLQPSRVRFLPVALMLIGPLFHVRDV</sequence>
<protein>
    <recommendedName>
        <fullName evidence="3">Thrombospondin type 1 domain protein</fullName>
    </recommendedName>
</protein>
<reference evidence="2" key="1">
    <citation type="journal article" date="2014" name="Nat. Genet.">
        <title>Genome of the human hookworm Necator americanus.</title>
        <authorList>
            <person name="Tang Y.T."/>
            <person name="Gao X."/>
            <person name="Rosa B.A."/>
            <person name="Abubucker S."/>
            <person name="Hallsworth-Pepin K."/>
            <person name="Martin J."/>
            <person name="Tyagi R."/>
            <person name="Heizer E."/>
            <person name="Zhang X."/>
            <person name="Bhonagiri-Palsikar V."/>
            <person name="Minx P."/>
            <person name="Warren W.C."/>
            <person name="Wang Q."/>
            <person name="Zhan B."/>
            <person name="Hotez P.J."/>
            <person name="Sternberg P.W."/>
            <person name="Dougall A."/>
            <person name="Gaze S.T."/>
            <person name="Mulvenna J."/>
            <person name="Sotillo J."/>
            <person name="Ranganathan S."/>
            <person name="Rabelo E.M."/>
            <person name="Wilson R.K."/>
            <person name="Felgner P.L."/>
            <person name="Bethony J."/>
            <person name="Hawdon J.M."/>
            <person name="Gasser R.B."/>
            <person name="Loukas A."/>
            <person name="Mitreva M."/>
        </authorList>
    </citation>
    <scope>NUCLEOTIDE SEQUENCE [LARGE SCALE GENOMIC DNA]</scope>
</reference>
<proteinExistence type="predicted"/>